<evidence type="ECO:0000256" key="5">
    <source>
        <dbReference type="ARBA" id="ARBA00022989"/>
    </source>
</evidence>
<feature type="domain" description="EamA" evidence="9">
    <location>
        <begin position="172"/>
        <end position="304"/>
    </location>
</feature>
<comment type="subcellular location">
    <subcellularLocation>
        <location evidence="1">Cell membrane</location>
        <topology evidence="1">Multi-pass membrane protein</topology>
    </subcellularLocation>
</comment>
<keyword evidence="3" id="KW-1003">Cell membrane</keyword>
<dbReference type="Pfam" id="PF00892">
    <property type="entry name" value="EamA"/>
    <property type="match status" value="2"/>
</dbReference>
<dbReference type="InterPro" id="IPR050638">
    <property type="entry name" value="AA-Vitamin_Transporters"/>
</dbReference>
<evidence type="ECO:0000256" key="3">
    <source>
        <dbReference type="ARBA" id="ARBA00022475"/>
    </source>
</evidence>
<dbReference type="InterPro" id="IPR037185">
    <property type="entry name" value="EmrE-like"/>
</dbReference>
<feature type="transmembrane region" description="Helical" evidence="8">
    <location>
        <begin position="166"/>
        <end position="186"/>
    </location>
</feature>
<feature type="domain" description="EamA" evidence="9">
    <location>
        <begin position="18"/>
        <end position="158"/>
    </location>
</feature>
<keyword evidence="11" id="KW-1185">Reference proteome</keyword>
<protein>
    <recommendedName>
        <fullName evidence="7">Threonine/homoserine exporter RhtA</fullName>
    </recommendedName>
</protein>
<dbReference type="RefSeq" id="WP_115459379.1">
    <property type="nucleotide sequence ID" value="NZ_QRAP01000007.1"/>
</dbReference>
<reference evidence="10 11" key="1">
    <citation type="submission" date="2018-07" db="EMBL/GenBank/DDBJ databases">
        <title>Genomic Encyclopedia of Type Strains, Phase IV (KMG-IV): sequencing the most valuable type-strain genomes for metagenomic binning, comparative biology and taxonomic classification.</title>
        <authorList>
            <person name="Goeker M."/>
        </authorList>
    </citation>
    <scope>NUCLEOTIDE SEQUENCE [LARGE SCALE GENOMIC DNA]</scope>
    <source>
        <strain evidence="10 11">DSM 103736</strain>
    </source>
</reference>
<dbReference type="GO" id="GO:0005886">
    <property type="term" value="C:plasma membrane"/>
    <property type="evidence" value="ECO:0007669"/>
    <property type="project" value="UniProtKB-SubCell"/>
</dbReference>
<evidence type="ECO:0000313" key="10">
    <source>
        <dbReference type="EMBL" id="RDK89507.1"/>
    </source>
</evidence>
<evidence type="ECO:0000256" key="2">
    <source>
        <dbReference type="ARBA" id="ARBA00009853"/>
    </source>
</evidence>
<dbReference type="AlphaFoldDB" id="A0A370QMA8"/>
<keyword evidence="6 8" id="KW-0472">Membrane</keyword>
<feature type="transmembrane region" description="Helical" evidence="8">
    <location>
        <begin position="207"/>
        <end position="227"/>
    </location>
</feature>
<dbReference type="EMBL" id="QRAP01000007">
    <property type="protein sequence ID" value="RDK89507.1"/>
    <property type="molecule type" value="Genomic_DNA"/>
</dbReference>
<evidence type="ECO:0000259" key="9">
    <source>
        <dbReference type="Pfam" id="PF00892"/>
    </source>
</evidence>
<dbReference type="SUPFAM" id="SSF103481">
    <property type="entry name" value="Multidrug resistance efflux transporter EmrE"/>
    <property type="match status" value="2"/>
</dbReference>
<evidence type="ECO:0000256" key="1">
    <source>
        <dbReference type="ARBA" id="ARBA00004651"/>
    </source>
</evidence>
<feature type="transmembrane region" description="Helical" evidence="8">
    <location>
        <begin position="116"/>
        <end position="134"/>
    </location>
</feature>
<name>A0A370QMA8_9GAMM</name>
<dbReference type="OrthoDB" id="3190463at2"/>
<evidence type="ECO:0000256" key="7">
    <source>
        <dbReference type="ARBA" id="ARBA00040595"/>
    </source>
</evidence>
<comment type="caution">
    <text evidence="10">The sequence shown here is derived from an EMBL/GenBank/DDBJ whole genome shotgun (WGS) entry which is preliminary data.</text>
</comment>
<feature type="transmembrane region" description="Helical" evidence="8">
    <location>
        <begin position="288"/>
        <end position="305"/>
    </location>
</feature>
<feature type="transmembrane region" description="Helical" evidence="8">
    <location>
        <begin position="90"/>
        <end position="110"/>
    </location>
</feature>
<organism evidence="10 11">
    <name type="scientific">Enterobacillus tribolii</name>
    <dbReference type="NCBI Taxonomy" id="1487935"/>
    <lineage>
        <taxon>Bacteria</taxon>
        <taxon>Pseudomonadati</taxon>
        <taxon>Pseudomonadota</taxon>
        <taxon>Gammaproteobacteria</taxon>
        <taxon>Enterobacterales</taxon>
        <taxon>Hafniaceae</taxon>
        <taxon>Enterobacillus</taxon>
    </lineage>
</organism>
<evidence type="ECO:0000313" key="11">
    <source>
        <dbReference type="Proteomes" id="UP000254848"/>
    </source>
</evidence>
<dbReference type="Proteomes" id="UP000254848">
    <property type="component" value="Unassembled WGS sequence"/>
</dbReference>
<evidence type="ECO:0000256" key="4">
    <source>
        <dbReference type="ARBA" id="ARBA00022692"/>
    </source>
</evidence>
<dbReference type="PANTHER" id="PTHR32322:SF18">
    <property type="entry name" value="S-ADENOSYLMETHIONINE_S-ADENOSYLHOMOCYSTEINE TRANSPORTER"/>
    <property type="match status" value="1"/>
</dbReference>
<dbReference type="PANTHER" id="PTHR32322">
    <property type="entry name" value="INNER MEMBRANE TRANSPORTER"/>
    <property type="match status" value="1"/>
</dbReference>
<feature type="transmembrane region" description="Helical" evidence="8">
    <location>
        <begin position="141"/>
        <end position="160"/>
    </location>
</feature>
<feature type="transmembrane region" description="Helical" evidence="8">
    <location>
        <begin position="56"/>
        <end position="78"/>
    </location>
</feature>
<keyword evidence="4 8" id="KW-0812">Transmembrane</keyword>
<sequence>MSVNNAAEVFTGKKFVFLGATLCCLLWGSAYPAIKSGYEIFQIAGDDIPSKIIFAGYRFMLAGLFLLVFAALTGKPLFNFQCRQYGQMALLGLLQTTLQYTFFYIGLAYTTGVKGSIMNATGVFFSVLLAHFVYQNDRTNANKLIGCLIGFIGVMVVNLNEDMMNFTFVWQGDGFVILAAFVLSATTLYGKHLSQSIDPGVMTGYQLFFGGVLLTLSGILTGGSLSFHGGASVAILGYLAVLSSVAFALWSLLLKYNRVSMVAPFNFLIPVSGVVLSAVFLNENIFEWKNVVALVLVCIGIGWVNKTRGVRVINTRQA</sequence>
<keyword evidence="5 8" id="KW-1133">Transmembrane helix</keyword>
<accession>A0A370QMA8</accession>
<feature type="transmembrane region" description="Helical" evidence="8">
    <location>
        <begin position="265"/>
        <end position="282"/>
    </location>
</feature>
<evidence type="ECO:0000256" key="8">
    <source>
        <dbReference type="SAM" id="Phobius"/>
    </source>
</evidence>
<feature type="transmembrane region" description="Helical" evidence="8">
    <location>
        <begin position="233"/>
        <end position="253"/>
    </location>
</feature>
<dbReference type="InterPro" id="IPR000620">
    <property type="entry name" value="EamA_dom"/>
</dbReference>
<gene>
    <name evidence="10" type="ORF">C8D90_107159</name>
</gene>
<comment type="similarity">
    <text evidence="2">Belongs to the drug/metabolite transporter (DMT) superfamily. 10 TMS drug/metabolite exporter (DME) (TC 2.A.7.3) family.</text>
</comment>
<evidence type="ECO:0000256" key="6">
    <source>
        <dbReference type="ARBA" id="ARBA00023136"/>
    </source>
</evidence>
<proteinExistence type="inferred from homology"/>